<dbReference type="Proteomes" id="UP000179807">
    <property type="component" value="Unassembled WGS sequence"/>
</dbReference>
<dbReference type="GeneID" id="94841520"/>
<organism evidence="3 4">
    <name type="scientific">Tritrichomonas foetus</name>
    <dbReference type="NCBI Taxonomy" id="1144522"/>
    <lineage>
        <taxon>Eukaryota</taxon>
        <taxon>Metamonada</taxon>
        <taxon>Parabasalia</taxon>
        <taxon>Tritrichomonadida</taxon>
        <taxon>Tritrichomonadidae</taxon>
        <taxon>Tritrichomonas</taxon>
    </lineage>
</organism>
<feature type="domain" description="BRCT" evidence="2">
    <location>
        <begin position="74"/>
        <end position="158"/>
    </location>
</feature>
<dbReference type="GO" id="GO:0007095">
    <property type="term" value="P:mitotic G2 DNA damage checkpoint signaling"/>
    <property type="evidence" value="ECO:0007669"/>
    <property type="project" value="TreeGrafter"/>
</dbReference>
<dbReference type="SUPFAM" id="SSF52113">
    <property type="entry name" value="BRCT domain"/>
    <property type="match status" value="1"/>
</dbReference>
<dbReference type="PROSITE" id="PS50172">
    <property type="entry name" value="BRCT"/>
    <property type="match status" value="1"/>
</dbReference>
<dbReference type="EMBL" id="MLAK01000837">
    <property type="protein sequence ID" value="OHT03191.1"/>
    <property type="molecule type" value="Genomic_DNA"/>
</dbReference>
<dbReference type="InterPro" id="IPR001357">
    <property type="entry name" value="BRCT_dom"/>
</dbReference>
<evidence type="ECO:0000259" key="2">
    <source>
        <dbReference type="PROSITE" id="PS50172"/>
    </source>
</evidence>
<proteinExistence type="predicted"/>
<dbReference type="PANTHER" id="PTHR13561:SF20">
    <property type="entry name" value="DNA TOPOISOMERASE 2-BINDING PROTEIN 1"/>
    <property type="match status" value="1"/>
</dbReference>
<keyword evidence="1" id="KW-0677">Repeat</keyword>
<sequence>MVFAIERQCKLISPLRDCIEANGGKIGNNPTHIIVTNGFGKSFPNIITITSYWIWYCSENQSIVSDFKPLKFKTPLERIHNMIFCLHGIDEKQRWILSDMIRIVGGSVNNKFNKNMRLLVANEYNEMFEKMKVTVVSTNFVYKMVNTGELPDPSHYKLKQTSKEESLSLKGDIDFGKLCYNIIMNIKSSENSSIKYVGKQLTDSYLEKLESFSPDFPSSPKPVREFVVT</sequence>
<comment type="caution">
    <text evidence="3">The sequence shown here is derived from an EMBL/GenBank/DDBJ whole genome shotgun (WGS) entry which is preliminary data.</text>
</comment>
<dbReference type="GO" id="GO:0033314">
    <property type="term" value="P:mitotic DNA replication checkpoint signaling"/>
    <property type="evidence" value="ECO:0007669"/>
    <property type="project" value="TreeGrafter"/>
</dbReference>
<dbReference type="Gene3D" id="3.40.50.10190">
    <property type="entry name" value="BRCT domain"/>
    <property type="match status" value="1"/>
</dbReference>
<evidence type="ECO:0000256" key="1">
    <source>
        <dbReference type="ARBA" id="ARBA00022737"/>
    </source>
</evidence>
<dbReference type="AlphaFoldDB" id="A0A1J4JVN7"/>
<gene>
    <name evidence="3" type="ORF">TRFO_29497</name>
</gene>
<reference evidence="3" key="1">
    <citation type="submission" date="2016-10" db="EMBL/GenBank/DDBJ databases">
        <authorList>
            <person name="Benchimol M."/>
            <person name="Almeida L.G."/>
            <person name="Vasconcelos A.T."/>
            <person name="Perreira-Neves A."/>
            <person name="Rosa I.A."/>
            <person name="Tasca T."/>
            <person name="Bogo M.R."/>
            <person name="de Souza W."/>
        </authorList>
    </citation>
    <scope>NUCLEOTIDE SEQUENCE [LARGE SCALE GENOMIC DNA]</scope>
    <source>
        <strain evidence="3">K</strain>
    </source>
</reference>
<dbReference type="PANTHER" id="PTHR13561">
    <property type="entry name" value="DNA REPLICATION REGULATOR DPB11-RELATED"/>
    <property type="match status" value="1"/>
</dbReference>
<keyword evidence="4" id="KW-1185">Reference proteome</keyword>
<dbReference type="VEuPathDB" id="TrichDB:TRFO_29497"/>
<evidence type="ECO:0000313" key="3">
    <source>
        <dbReference type="EMBL" id="OHT03191.1"/>
    </source>
</evidence>
<protein>
    <recommendedName>
        <fullName evidence="2">BRCT domain-containing protein</fullName>
    </recommendedName>
</protein>
<accession>A0A1J4JVN7</accession>
<name>A0A1J4JVN7_9EUKA</name>
<evidence type="ECO:0000313" key="4">
    <source>
        <dbReference type="Proteomes" id="UP000179807"/>
    </source>
</evidence>
<dbReference type="RefSeq" id="XP_068356327.1">
    <property type="nucleotide sequence ID" value="XM_068506816.1"/>
</dbReference>
<dbReference type="InterPro" id="IPR036420">
    <property type="entry name" value="BRCT_dom_sf"/>
</dbReference>
<dbReference type="GO" id="GO:0006270">
    <property type="term" value="P:DNA replication initiation"/>
    <property type="evidence" value="ECO:0007669"/>
    <property type="project" value="TreeGrafter"/>
</dbReference>